<dbReference type="CDD" id="cd06160">
    <property type="entry name" value="S2P-M50_like_2"/>
    <property type="match status" value="1"/>
</dbReference>
<evidence type="ECO:0000256" key="10">
    <source>
        <dbReference type="ARBA" id="ARBA00023049"/>
    </source>
</evidence>
<dbReference type="PANTHER" id="PTHR31412">
    <property type="entry name" value="ZINC METALLOPROTEASE EGY1"/>
    <property type="match status" value="1"/>
</dbReference>
<keyword evidence="3" id="KW-0150">Chloroplast</keyword>
<dbReference type="PANTHER" id="PTHR31412:SF2">
    <property type="entry name" value="ZINC METALLOPEPTIDASE EGY3, CHLOROPLASTIC-RELATED"/>
    <property type="match status" value="1"/>
</dbReference>
<accession>A0ABD3JUD0</accession>
<feature type="transmembrane region" description="Helical" evidence="13">
    <location>
        <begin position="380"/>
        <end position="400"/>
    </location>
</feature>
<keyword evidence="6 13" id="KW-0812">Transmembrane</keyword>
<evidence type="ECO:0000313" key="15">
    <source>
        <dbReference type="Proteomes" id="UP001634007"/>
    </source>
</evidence>
<evidence type="ECO:0000313" key="14">
    <source>
        <dbReference type="EMBL" id="KAL3730212.1"/>
    </source>
</evidence>
<feature type="transmembrane region" description="Helical" evidence="13">
    <location>
        <begin position="274"/>
        <end position="298"/>
    </location>
</feature>
<keyword evidence="9 13" id="KW-1133">Transmembrane helix</keyword>
<keyword evidence="10" id="KW-0482">Metalloprotease</keyword>
<dbReference type="InterPro" id="IPR044838">
    <property type="entry name" value="EGY1-like"/>
</dbReference>
<feature type="compositionally biased region" description="Acidic residues" evidence="12">
    <location>
        <begin position="84"/>
        <end position="100"/>
    </location>
</feature>
<evidence type="ECO:0000256" key="12">
    <source>
        <dbReference type="SAM" id="MobiDB-lite"/>
    </source>
</evidence>
<dbReference type="EMBL" id="JBJKBG010000007">
    <property type="protein sequence ID" value="KAL3730212.1"/>
    <property type="molecule type" value="Genomic_DNA"/>
</dbReference>
<organism evidence="14 15">
    <name type="scientific">Eucalyptus globulus</name>
    <name type="common">Tasmanian blue gum</name>
    <dbReference type="NCBI Taxonomy" id="34317"/>
    <lineage>
        <taxon>Eukaryota</taxon>
        <taxon>Viridiplantae</taxon>
        <taxon>Streptophyta</taxon>
        <taxon>Embryophyta</taxon>
        <taxon>Tracheophyta</taxon>
        <taxon>Spermatophyta</taxon>
        <taxon>Magnoliopsida</taxon>
        <taxon>eudicotyledons</taxon>
        <taxon>Gunneridae</taxon>
        <taxon>Pentapetalae</taxon>
        <taxon>rosids</taxon>
        <taxon>malvids</taxon>
        <taxon>Myrtales</taxon>
        <taxon>Myrtaceae</taxon>
        <taxon>Myrtoideae</taxon>
        <taxon>Eucalypteae</taxon>
        <taxon>Eucalyptus</taxon>
    </lineage>
</organism>
<evidence type="ECO:0000256" key="8">
    <source>
        <dbReference type="ARBA" id="ARBA00022946"/>
    </source>
</evidence>
<reference evidence="14 15" key="1">
    <citation type="submission" date="2024-11" db="EMBL/GenBank/DDBJ databases">
        <title>Chromosome-level genome assembly of Eucalyptus globulus Labill. provides insights into its genome evolution.</title>
        <authorList>
            <person name="Li X."/>
        </authorList>
    </citation>
    <scope>NUCLEOTIDE SEQUENCE [LARGE SCALE GENOMIC DNA]</scope>
    <source>
        <strain evidence="14">CL2024</strain>
        <tissue evidence="14">Fresh tender leaves</tissue>
    </source>
</reference>
<keyword evidence="11 13" id="KW-0472">Membrane</keyword>
<evidence type="ECO:0000256" key="4">
    <source>
        <dbReference type="ARBA" id="ARBA00022640"/>
    </source>
</evidence>
<dbReference type="GO" id="GO:0031969">
    <property type="term" value="C:chloroplast membrane"/>
    <property type="evidence" value="ECO:0007669"/>
    <property type="project" value="UniProtKB-SubCell"/>
</dbReference>
<evidence type="ECO:0000256" key="6">
    <source>
        <dbReference type="ARBA" id="ARBA00022692"/>
    </source>
</evidence>
<feature type="transmembrane region" description="Helical" evidence="13">
    <location>
        <begin position="412"/>
        <end position="430"/>
    </location>
</feature>
<evidence type="ECO:0000256" key="11">
    <source>
        <dbReference type="ARBA" id="ARBA00023136"/>
    </source>
</evidence>
<evidence type="ECO:0000256" key="7">
    <source>
        <dbReference type="ARBA" id="ARBA00022801"/>
    </source>
</evidence>
<keyword evidence="7" id="KW-0378">Hydrolase</keyword>
<feature type="transmembrane region" description="Helical" evidence="13">
    <location>
        <begin position="539"/>
        <end position="558"/>
    </location>
</feature>
<feature type="compositionally biased region" description="Basic and acidic residues" evidence="12">
    <location>
        <begin position="101"/>
        <end position="114"/>
    </location>
</feature>
<feature type="transmembrane region" description="Helical" evidence="13">
    <location>
        <begin position="450"/>
        <end position="468"/>
    </location>
</feature>
<keyword evidence="15" id="KW-1185">Reference proteome</keyword>
<protein>
    <recommendedName>
        <fullName evidence="16">Zinc metallopeptidase EGY3, chloroplastic</fullName>
    </recommendedName>
</protein>
<feature type="region of interest" description="Disordered" evidence="12">
    <location>
        <begin position="15"/>
        <end position="114"/>
    </location>
</feature>
<comment type="caution">
    <text evidence="14">The sequence shown here is derived from an EMBL/GenBank/DDBJ whole genome shotgun (WGS) entry which is preliminary data.</text>
</comment>
<feature type="transmembrane region" description="Helical" evidence="13">
    <location>
        <begin position="489"/>
        <end position="519"/>
    </location>
</feature>
<dbReference type="GO" id="GO:0008237">
    <property type="term" value="F:metallopeptidase activity"/>
    <property type="evidence" value="ECO:0007669"/>
    <property type="project" value="UniProtKB-KW"/>
</dbReference>
<dbReference type="AlphaFoldDB" id="A0ABD3JUD0"/>
<evidence type="ECO:0008006" key="16">
    <source>
        <dbReference type="Google" id="ProtNLM"/>
    </source>
</evidence>
<dbReference type="GO" id="GO:0006508">
    <property type="term" value="P:proteolysis"/>
    <property type="evidence" value="ECO:0007669"/>
    <property type="project" value="UniProtKB-KW"/>
</dbReference>
<comment type="similarity">
    <text evidence="2">Belongs to the peptidase M50B family.</text>
</comment>
<feature type="compositionally biased region" description="Polar residues" evidence="12">
    <location>
        <begin position="42"/>
        <end position="51"/>
    </location>
</feature>
<gene>
    <name evidence="14" type="ORF">ACJRO7_027255</name>
</gene>
<keyword evidence="4" id="KW-0934">Plastid</keyword>
<comment type="subcellular location">
    <subcellularLocation>
        <location evidence="1">Plastid</location>
        <location evidence="1">Chloroplast membrane</location>
        <topology evidence="1">Multi-pass membrane protein</topology>
    </subcellularLocation>
</comment>
<proteinExistence type="inferred from homology"/>
<evidence type="ECO:0000256" key="1">
    <source>
        <dbReference type="ARBA" id="ARBA00004508"/>
    </source>
</evidence>
<dbReference type="Proteomes" id="UP001634007">
    <property type="component" value="Unassembled WGS sequence"/>
</dbReference>
<evidence type="ECO:0000256" key="9">
    <source>
        <dbReference type="ARBA" id="ARBA00022989"/>
    </source>
</evidence>
<evidence type="ECO:0000256" key="5">
    <source>
        <dbReference type="ARBA" id="ARBA00022670"/>
    </source>
</evidence>
<keyword evidence="8" id="KW-0809">Transit peptide</keyword>
<sequence>MQAPPAMATVFITNPRCSPSLPLIKKSNAGHPFGQRARIPFSLSSRPTSSVRPLKSSAGEDRENEPASSSSVAVVSERPGREDGDAEATETSGESEEEEREREKQQEMDWKSDEEFKRFMGSPSIEAAIKLEKKRADRKLKELDRESSDNPIVGLFNRIARDSLAKERERLEKAEETFKALDLNKLRSCFGFDTFFATDVRRFGDGGIFIGNLRRPIDEVIPKLESKLSEAAGREVVVWFMEEKADDITKQACVVQPKSEMDLQFESTRLSTPWGYVSAVALCVTTFGTIALMSGFFLKPDATFDDYLSNIVPLFGGFVSILGVSEIATRVTAARYGVKLSPSFLVPSNWTGCLGVMNNYESLLPNKKALFDIPVARTASAYLTSLALTIAAFVADGSFNGGDNALYIRPQFFFNNPLLSFIQFVIGPYTDDLGNVLPYAVEGVGVPVDPLAFAGLLGMVVTSLNLLPCGRLEGGRIAQAMFGRSTATLLSFATSFLLGIGGLSGSVLCLAWGLFATFFRGGEEIPAKDEITPLGDDRFAWGIVLGLICFLTLFPNVGGTFSSSFFESPFFRSDF</sequence>
<name>A0ABD3JUD0_EUCGL</name>
<feature type="compositionally biased region" description="Low complexity" evidence="12">
    <location>
        <begin position="67"/>
        <end position="76"/>
    </location>
</feature>
<evidence type="ECO:0000256" key="3">
    <source>
        <dbReference type="ARBA" id="ARBA00022528"/>
    </source>
</evidence>
<evidence type="ECO:0000256" key="13">
    <source>
        <dbReference type="SAM" id="Phobius"/>
    </source>
</evidence>
<keyword evidence="5" id="KW-0645">Protease</keyword>
<feature type="transmembrane region" description="Helical" evidence="13">
    <location>
        <begin position="310"/>
        <end position="328"/>
    </location>
</feature>
<evidence type="ECO:0000256" key="2">
    <source>
        <dbReference type="ARBA" id="ARBA00007931"/>
    </source>
</evidence>